<dbReference type="EMBL" id="QKWP01000564">
    <property type="protein sequence ID" value="RIB18070.1"/>
    <property type="molecule type" value="Genomic_DNA"/>
</dbReference>
<keyword evidence="1" id="KW-0175">Coiled coil</keyword>
<feature type="coiled-coil region" evidence="1">
    <location>
        <begin position="74"/>
        <end position="119"/>
    </location>
</feature>
<dbReference type="AlphaFoldDB" id="A0A397V6G8"/>
<comment type="caution">
    <text evidence="2">The sequence shown here is derived from an EMBL/GenBank/DDBJ whole genome shotgun (WGS) entry which is preliminary data.</text>
</comment>
<gene>
    <name evidence="2" type="ORF">C2G38_1377080</name>
</gene>
<dbReference type="OrthoDB" id="10586608at2759"/>
<sequence length="161" mass="19351">MATVITENISHVACIDESYKLIEDTKRIIVSLRKSKKLFDPIIYSATETIRALQYVKRELESYFRQYEDAFNKYKNSLEKIKEFAKEISNLEGKFLYPYKHVKETYEKLFKEYENCEKQVHPILIKIIMHKQERQQKDFMDIHKVRTVLISPLRTAVFFSK</sequence>
<protein>
    <recommendedName>
        <fullName evidence="4">BAR domain-containing protein</fullName>
    </recommendedName>
</protein>
<proteinExistence type="predicted"/>
<evidence type="ECO:0008006" key="4">
    <source>
        <dbReference type="Google" id="ProtNLM"/>
    </source>
</evidence>
<accession>A0A397V6G8</accession>
<evidence type="ECO:0000313" key="3">
    <source>
        <dbReference type="Proteomes" id="UP000266673"/>
    </source>
</evidence>
<keyword evidence="3" id="KW-1185">Reference proteome</keyword>
<organism evidence="2 3">
    <name type="scientific">Gigaspora rosea</name>
    <dbReference type="NCBI Taxonomy" id="44941"/>
    <lineage>
        <taxon>Eukaryota</taxon>
        <taxon>Fungi</taxon>
        <taxon>Fungi incertae sedis</taxon>
        <taxon>Mucoromycota</taxon>
        <taxon>Glomeromycotina</taxon>
        <taxon>Glomeromycetes</taxon>
        <taxon>Diversisporales</taxon>
        <taxon>Gigasporaceae</taxon>
        <taxon>Gigaspora</taxon>
    </lineage>
</organism>
<evidence type="ECO:0000256" key="1">
    <source>
        <dbReference type="SAM" id="Coils"/>
    </source>
</evidence>
<name>A0A397V6G8_9GLOM</name>
<dbReference type="Proteomes" id="UP000266673">
    <property type="component" value="Unassembled WGS sequence"/>
</dbReference>
<reference evidence="2 3" key="1">
    <citation type="submission" date="2018-06" db="EMBL/GenBank/DDBJ databases">
        <title>Comparative genomics reveals the genomic features of Rhizophagus irregularis, R. cerebriforme, R. diaphanum and Gigaspora rosea, and their symbiotic lifestyle signature.</title>
        <authorList>
            <person name="Morin E."/>
            <person name="San Clemente H."/>
            <person name="Chen E.C.H."/>
            <person name="De La Providencia I."/>
            <person name="Hainaut M."/>
            <person name="Kuo A."/>
            <person name="Kohler A."/>
            <person name="Murat C."/>
            <person name="Tang N."/>
            <person name="Roy S."/>
            <person name="Loubradou J."/>
            <person name="Henrissat B."/>
            <person name="Grigoriev I.V."/>
            <person name="Corradi N."/>
            <person name="Roux C."/>
            <person name="Martin F.M."/>
        </authorList>
    </citation>
    <scope>NUCLEOTIDE SEQUENCE [LARGE SCALE GENOMIC DNA]</scope>
    <source>
        <strain evidence="2 3">DAOM 194757</strain>
    </source>
</reference>
<evidence type="ECO:0000313" key="2">
    <source>
        <dbReference type="EMBL" id="RIB18070.1"/>
    </source>
</evidence>